<evidence type="ECO:0000313" key="3">
    <source>
        <dbReference type="Proteomes" id="UP000612585"/>
    </source>
</evidence>
<gene>
    <name evidence="2" type="ORF">Vau01_009690</name>
</gene>
<dbReference type="Proteomes" id="UP000612585">
    <property type="component" value="Unassembled WGS sequence"/>
</dbReference>
<dbReference type="EMBL" id="BOPG01000006">
    <property type="protein sequence ID" value="GIJ53453.1"/>
    <property type="molecule type" value="Genomic_DNA"/>
</dbReference>
<evidence type="ECO:0000256" key="1">
    <source>
        <dbReference type="SAM" id="MobiDB-lite"/>
    </source>
</evidence>
<feature type="region of interest" description="Disordered" evidence="1">
    <location>
        <begin position="1"/>
        <end position="32"/>
    </location>
</feature>
<organism evidence="2 3">
    <name type="scientific">Virgisporangium aurantiacum</name>
    <dbReference type="NCBI Taxonomy" id="175570"/>
    <lineage>
        <taxon>Bacteria</taxon>
        <taxon>Bacillati</taxon>
        <taxon>Actinomycetota</taxon>
        <taxon>Actinomycetes</taxon>
        <taxon>Micromonosporales</taxon>
        <taxon>Micromonosporaceae</taxon>
        <taxon>Virgisporangium</taxon>
    </lineage>
</organism>
<dbReference type="AlphaFoldDB" id="A0A8J3Z1N2"/>
<keyword evidence="3" id="KW-1185">Reference proteome</keyword>
<protein>
    <submittedName>
        <fullName evidence="2">Uncharacterized protein</fullName>
    </submittedName>
</protein>
<proteinExistence type="predicted"/>
<accession>A0A8J3Z1N2</accession>
<sequence>MTASAAAPAPATSTVTVTAAPPANAAPPAGAGATIEEGTYSVGVDIQPGTYRAIGAGSDCYWAITKSGTNGSDIIDNHIGGGNLTVTLKAGQDFTSQRCGTWSKK</sequence>
<comment type="caution">
    <text evidence="2">The sequence shown here is derived from an EMBL/GenBank/DDBJ whole genome shotgun (WGS) entry which is preliminary data.</text>
</comment>
<evidence type="ECO:0000313" key="2">
    <source>
        <dbReference type="EMBL" id="GIJ53453.1"/>
    </source>
</evidence>
<name>A0A8J3Z1N2_9ACTN</name>
<reference evidence="2" key="1">
    <citation type="submission" date="2021-01" db="EMBL/GenBank/DDBJ databases">
        <title>Whole genome shotgun sequence of Virgisporangium aurantiacum NBRC 16421.</title>
        <authorList>
            <person name="Komaki H."/>
            <person name="Tamura T."/>
        </authorList>
    </citation>
    <scope>NUCLEOTIDE SEQUENCE</scope>
    <source>
        <strain evidence="2">NBRC 16421</strain>
    </source>
</reference>